<feature type="binding site" evidence="6">
    <location>
        <position position="7"/>
    </location>
    <ligand>
        <name>Mg(2+)</name>
        <dbReference type="ChEBI" id="CHEBI:18420"/>
        <label>1</label>
    </ligand>
</feature>
<dbReference type="PANTHER" id="PTHR22748">
    <property type="entry name" value="AP ENDONUCLEASE"/>
    <property type="match status" value="1"/>
</dbReference>
<keyword evidence="3" id="KW-0378">Hydrolase</keyword>
<keyword evidence="2 6" id="KW-0479">Metal-binding</keyword>
<dbReference type="EMBL" id="GU942970">
    <property type="protein sequence ID" value="ADD93201.1"/>
    <property type="molecule type" value="Genomic_DNA"/>
</dbReference>
<evidence type="ECO:0000256" key="4">
    <source>
        <dbReference type="ARBA" id="ARBA00022842"/>
    </source>
</evidence>
<accession>D6PBV0</accession>
<feature type="active site" description="Proton acceptor" evidence="5">
    <location>
        <position position="250"/>
    </location>
</feature>
<dbReference type="GO" id="GO:0008311">
    <property type="term" value="F:double-stranded DNA 3'-5' DNA exonuclease activity"/>
    <property type="evidence" value="ECO:0007669"/>
    <property type="project" value="TreeGrafter"/>
</dbReference>
<dbReference type="GO" id="GO:0046872">
    <property type="term" value="F:metal ion binding"/>
    <property type="evidence" value="ECO:0007669"/>
    <property type="project" value="UniProtKB-KW"/>
</dbReference>
<evidence type="ECO:0000256" key="6">
    <source>
        <dbReference type="PIRSR" id="PIRSR604808-2"/>
    </source>
</evidence>
<feature type="binding site" evidence="6">
    <location>
        <position position="35"/>
    </location>
    <ligand>
        <name>Mg(2+)</name>
        <dbReference type="ChEBI" id="CHEBI:18420"/>
        <label>1</label>
    </ligand>
</feature>
<dbReference type="InterPro" id="IPR005135">
    <property type="entry name" value="Endo/exonuclease/phosphatase"/>
</dbReference>
<comment type="similarity">
    <text evidence="1">Belongs to the DNA repair enzymes AP/ExoA family.</text>
</comment>
<evidence type="ECO:0000256" key="1">
    <source>
        <dbReference type="ARBA" id="ARBA00007092"/>
    </source>
</evidence>
<dbReference type="InterPro" id="IPR036691">
    <property type="entry name" value="Endo/exonu/phosph_ase_sf"/>
</dbReference>
<dbReference type="Pfam" id="PF03372">
    <property type="entry name" value="Exo_endo_phos"/>
    <property type="match status" value="1"/>
</dbReference>
<proteinExistence type="inferred from homology"/>
<evidence type="ECO:0000256" key="7">
    <source>
        <dbReference type="PIRSR" id="PIRSR604808-3"/>
    </source>
</evidence>
<evidence type="ECO:0000256" key="2">
    <source>
        <dbReference type="ARBA" id="ARBA00022723"/>
    </source>
</evidence>
<dbReference type="GO" id="GO:0003906">
    <property type="term" value="F:DNA-(apurinic or apyrimidinic site) endonuclease activity"/>
    <property type="evidence" value="ECO:0007669"/>
    <property type="project" value="TreeGrafter"/>
</dbReference>
<sequence length="259" mass="29070">MRFVSWNVNGLRAAIRKGIDGYFDDLKADVVMLQETRTLEEQLPKDWAWPTGWDVTLHPAEKKGYSGVATASTQAHAVVAKGKGGVFDSNDSEGRVLVCEVDGVVCVNTYLPSGSNKDERQTFKEGWMEEWRQFIRPYLDDTRPVVVCGDLNIAHTEDDIWNPKGNARNSGFLPHERAWFSDLLADGWLDAFRHKVGDGAKVYSWWSNRGQARAKDRGWRIDYFLLNPAAAEAMVDCTIVRQGGIDVSDHAPVVLDLDI</sequence>
<dbReference type="NCBIfam" id="TIGR00195">
    <property type="entry name" value="exoDNase_III"/>
    <property type="match status" value="1"/>
</dbReference>
<evidence type="ECO:0000259" key="8">
    <source>
        <dbReference type="Pfam" id="PF03372"/>
    </source>
</evidence>
<dbReference type="Gene3D" id="3.60.10.10">
    <property type="entry name" value="Endonuclease/exonuclease/phosphatase"/>
    <property type="match status" value="1"/>
</dbReference>
<evidence type="ECO:0000313" key="9">
    <source>
        <dbReference type="EMBL" id="ADD93201.1"/>
    </source>
</evidence>
<dbReference type="NCBIfam" id="TIGR00633">
    <property type="entry name" value="xth"/>
    <property type="match status" value="1"/>
</dbReference>
<feature type="site" description="Important for catalytic activity" evidence="7">
    <location>
        <position position="222"/>
    </location>
</feature>
<dbReference type="SUPFAM" id="SSF56219">
    <property type="entry name" value="DNase I-like"/>
    <property type="match status" value="1"/>
</dbReference>
<feature type="binding site" evidence="6">
    <location>
        <position position="152"/>
    </location>
    <ligand>
        <name>Mg(2+)</name>
        <dbReference type="ChEBI" id="CHEBI:18420"/>
        <label>1</label>
    </ligand>
</feature>
<feature type="domain" description="Endonuclease/exonuclease/phosphatase" evidence="8">
    <location>
        <begin position="4"/>
        <end position="250"/>
    </location>
</feature>
<keyword evidence="6" id="KW-0464">Manganese</keyword>
<dbReference type="AlphaFoldDB" id="D6PBV0"/>
<feature type="binding site" evidence="6">
    <location>
        <position position="249"/>
    </location>
    <ligand>
        <name>Mg(2+)</name>
        <dbReference type="ChEBI" id="CHEBI:18420"/>
        <label>1</label>
    </ligand>
</feature>
<feature type="binding site" evidence="6">
    <location>
        <position position="150"/>
    </location>
    <ligand>
        <name>Mg(2+)</name>
        <dbReference type="ChEBI" id="CHEBI:18420"/>
        <label>1</label>
    </ligand>
</feature>
<evidence type="ECO:0000256" key="3">
    <source>
        <dbReference type="ARBA" id="ARBA00022801"/>
    </source>
</evidence>
<dbReference type="GO" id="GO:0006284">
    <property type="term" value="P:base-excision repair"/>
    <property type="evidence" value="ECO:0007669"/>
    <property type="project" value="TreeGrafter"/>
</dbReference>
<feature type="binding site" evidence="6">
    <location>
        <position position="250"/>
    </location>
    <ligand>
        <name>Mg(2+)</name>
        <dbReference type="ChEBI" id="CHEBI:18420"/>
        <label>1</label>
    </ligand>
</feature>
<feature type="active site" description="Proton donor/acceptor" evidence="5">
    <location>
        <position position="150"/>
    </location>
</feature>
<evidence type="ECO:0000256" key="5">
    <source>
        <dbReference type="PIRSR" id="PIRSR604808-1"/>
    </source>
</evidence>
<protein>
    <submittedName>
        <fullName evidence="9">Exodeoxyribonuclease III</fullName>
    </submittedName>
</protein>
<reference evidence="9" key="1">
    <citation type="journal article" date="2010" name="ISME J.">
        <title>Metagenome of the Mediterranean deep chlorophyll maximum studied by direct and fosmid library 454 pyrosequencing.</title>
        <authorList>
            <person name="Ghai R."/>
            <person name="Martin-Cuadrado A.B."/>
            <person name="Molto A.G."/>
            <person name="Heredia I.G."/>
            <person name="Cabrera R."/>
            <person name="Martin J."/>
            <person name="Verdu M."/>
            <person name="Deschamps P."/>
            <person name="Moreira D."/>
            <person name="Lopez-Garcia P."/>
            <person name="Mira A."/>
            <person name="Rodriguez-Valera F."/>
        </authorList>
    </citation>
    <scope>NUCLEOTIDE SEQUENCE</scope>
</reference>
<keyword evidence="4 6" id="KW-0460">Magnesium</keyword>
<dbReference type="InterPro" id="IPR004808">
    <property type="entry name" value="AP_endonuc_1"/>
</dbReference>
<feature type="site" description="Interaction with DNA substrate" evidence="7">
    <location>
        <position position="250"/>
    </location>
</feature>
<comment type="cofactor">
    <cofactor evidence="6">
        <name>Mg(2+)</name>
        <dbReference type="ChEBI" id="CHEBI:18420"/>
    </cofactor>
    <cofactor evidence="6">
        <name>Mn(2+)</name>
        <dbReference type="ChEBI" id="CHEBI:29035"/>
    </cofactor>
    <text evidence="6">Probably binds two magnesium or manganese ions per subunit.</text>
</comment>
<organism evidence="9">
    <name type="scientific">uncultured archaeon MedDCM-OCT-S08-C282</name>
    <dbReference type="NCBI Taxonomy" id="743096"/>
    <lineage>
        <taxon>Archaea</taxon>
        <taxon>environmental samples</taxon>
    </lineage>
</organism>
<name>D6PBV0_9ARCH</name>
<feature type="site" description="Transition state stabilizer" evidence="7">
    <location>
        <position position="152"/>
    </location>
</feature>
<feature type="active site" evidence="5">
    <location>
        <position position="110"/>
    </location>
</feature>
<dbReference type="GO" id="GO:0008081">
    <property type="term" value="F:phosphoric diester hydrolase activity"/>
    <property type="evidence" value="ECO:0007669"/>
    <property type="project" value="TreeGrafter"/>
</dbReference>
<dbReference type="PANTHER" id="PTHR22748:SF6">
    <property type="entry name" value="DNA-(APURINIC OR APYRIMIDINIC SITE) ENDONUCLEASE"/>
    <property type="match status" value="1"/>
</dbReference>
<dbReference type="PROSITE" id="PS51435">
    <property type="entry name" value="AP_NUCLEASE_F1_4"/>
    <property type="match status" value="1"/>
</dbReference>